<protein>
    <submittedName>
        <fullName evidence="2">Uncharacterized protein</fullName>
    </submittedName>
</protein>
<dbReference type="EMBL" id="OU899034">
    <property type="protein sequence ID" value="CAH1715997.1"/>
    <property type="molecule type" value="Genomic_DNA"/>
</dbReference>
<evidence type="ECO:0000313" key="2">
    <source>
        <dbReference type="EMBL" id="CAH1715997.1"/>
    </source>
</evidence>
<keyword evidence="3" id="KW-1185">Reference proteome</keyword>
<accession>A0A9P0NG02</accession>
<evidence type="ECO:0000313" key="3">
    <source>
        <dbReference type="Proteomes" id="UP001154329"/>
    </source>
</evidence>
<evidence type="ECO:0000256" key="1">
    <source>
        <dbReference type="SAM" id="MobiDB-lite"/>
    </source>
</evidence>
<gene>
    <name evidence="2" type="ORF">APHIGO_LOCUS3389</name>
</gene>
<name>A0A9P0NG02_APHGO</name>
<reference evidence="2" key="2">
    <citation type="submission" date="2022-10" db="EMBL/GenBank/DDBJ databases">
        <authorList>
            <consortium name="ENA_rothamsted_submissions"/>
            <consortium name="culmorum"/>
            <person name="King R."/>
        </authorList>
    </citation>
    <scope>NUCLEOTIDE SEQUENCE</scope>
</reference>
<feature type="region of interest" description="Disordered" evidence="1">
    <location>
        <begin position="192"/>
        <end position="215"/>
    </location>
</feature>
<feature type="region of interest" description="Disordered" evidence="1">
    <location>
        <begin position="1"/>
        <end position="21"/>
    </location>
</feature>
<sequence length="215" mass="24955">MELTLSDSSESSPHQRKPRNPVVLPRSCVLQAIETILESRKSEPVGRKAKINATYNIHRQSMYVDWLCSNKIHLPVYRSYFNRSSSKAMKENSLQPIFNEMRLCLLAGDWDGYKELLSLSLKSPNIANDYILFSVRSCFILLLNHPHRTSEMIDNFIASCLSITEESKRKSYLQECFSLRVSTCTEKKDIVHKKEDEEEDKEEEEIFFNSDFSSD</sequence>
<proteinExistence type="predicted"/>
<organism evidence="2 3">
    <name type="scientific">Aphis gossypii</name>
    <name type="common">Cotton aphid</name>
    <dbReference type="NCBI Taxonomy" id="80765"/>
    <lineage>
        <taxon>Eukaryota</taxon>
        <taxon>Metazoa</taxon>
        <taxon>Ecdysozoa</taxon>
        <taxon>Arthropoda</taxon>
        <taxon>Hexapoda</taxon>
        <taxon>Insecta</taxon>
        <taxon>Pterygota</taxon>
        <taxon>Neoptera</taxon>
        <taxon>Paraneoptera</taxon>
        <taxon>Hemiptera</taxon>
        <taxon>Sternorrhyncha</taxon>
        <taxon>Aphidomorpha</taxon>
        <taxon>Aphidoidea</taxon>
        <taxon>Aphididae</taxon>
        <taxon>Aphidini</taxon>
        <taxon>Aphis</taxon>
        <taxon>Aphis</taxon>
    </lineage>
</organism>
<reference evidence="2" key="1">
    <citation type="submission" date="2022-02" db="EMBL/GenBank/DDBJ databases">
        <authorList>
            <person name="King R."/>
        </authorList>
    </citation>
    <scope>NUCLEOTIDE SEQUENCE</scope>
</reference>
<dbReference type="Proteomes" id="UP001154329">
    <property type="component" value="Chromosome 1"/>
</dbReference>
<feature type="compositionally biased region" description="Acidic residues" evidence="1">
    <location>
        <begin position="196"/>
        <end position="206"/>
    </location>
</feature>
<feature type="compositionally biased region" description="Polar residues" evidence="1">
    <location>
        <begin position="1"/>
        <end position="12"/>
    </location>
</feature>
<dbReference type="AlphaFoldDB" id="A0A9P0NG02"/>